<dbReference type="InterPro" id="IPR021109">
    <property type="entry name" value="Peptidase_aspartic_dom_sf"/>
</dbReference>
<feature type="active site" evidence="6">
    <location>
        <position position="97"/>
    </location>
</feature>
<keyword evidence="4" id="KW-0378">Hydrolase</keyword>
<dbReference type="Proteomes" id="UP000077755">
    <property type="component" value="Chromosome 9"/>
</dbReference>
<dbReference type="InterPro" id="IPR032861">
    <property type="entry name" value="TAXi_N"/>
</dbReference>
<accession>A0AAF1BD49</accession>
<dbReference type="EMBL" id="CP093351">
    <property type="protein sequence ID" value="WOH15319.1"/>
    <property type="molecule type" value="Genomic_DNA"/>
</dbReference>
<dbReference type="PRINTS" id="PR00792">
    <property type="entry name" value="PEPSIN"/>
</dbReference>
<keyword evidence="5" id="KW-0325">Glycoprotein</keyword>
<proteinExistence type="inferred from homology"/>
<dbReference type="AlphaFoldDB" id="A0AAF1BD49"/>
<dbReference type="InterPro" id="IPR032799">
    <property type="entry name" value="TAXi_C"/>
</dbReference>
<feature type="domain" description="Peptidase A1" evidence="7">
    <location>
        <begin position="79"/>
        <end position="430"/>
    </location>
</feature>
<sequence>MDVMRKNMKMVYLLLGIVMVVELGSVSANVFKVHHKYGARAERSLRSLKAHDSKRHGRMLAAIDFPIGGKGRAGDSSLFFTKIGIGTPKKDYHLQVDTGSDLLWVHCAGCSSCPKETKLDIKLAQYDPKGSSTAKSVNCDGEFCTTIFNAPNSDCKEDNLCTFSITYGDGSKTGGYFVQDFIHFNQASGDLKTTFMNGNITFGCGMEKSGEDSDEAVDGIIGFGQANTSAISQLAAAKKVKKVFSHCLDGKEGGGIFSIGEVVKPKYSSTPMLPDMPHYNVIMTGLEVGGETIDMPPDMSESGENSGAIIDSGSTLAYLPDVLMKPMMKKILAQQPDLKLKTLEDQFTCFPYDDDVDKAFPVVTFHFKGSVSLRVQPHDYLFPVDDDQCFGWQSSNIQSDDGKQFTLLGDLALSNKLVVYNLEDQTIGWTEYNCSSSIKVKDDHSGKEYAVASHDISTASINSLNLAKNLGLLLMSFIVCTLMM</sequence>
<evidence type="ECO:0000256" key="1">
    <source>
        <dbReference type="ARBA" id="ARBA00007447"/>
    </source>
</evidence>
<dbReference type="InterPro" id="IPR034161">
    <property type="entry name" value="Pepsin-like_plant"/>
</dbReference>
<dbReference type="InterPro" id="IPR033121">
    <property type="entry name" value="PEPTIDASE_A1"/>
</dbReference>
<dbReference type="InterPro" id="IPR001461">
    <property type="entry name" value="Aspartic_peptidase_A1"/>
</dbReference>
<evidence type="ECO:0000313" key="9">
    <source>
        <dbReference type="Proteomes" id="UP000077755"/>
    </source>
</evidence>
<comment type="similarity">
    <text evidence="1">Belongs to the peptidase A1 family.</text>
</comment>
<name>A0AAF1BD49_DAUCS</name>
<dbReference type="GO" id="GO:0004190">
    <property type="term" value="F:aspartic-type endopeptidase activity"/>
    <property type="evidence" value="ECO:0007669"/>
    <property type="project" value="UniProtKB-KW"/>
</dbReference>
<evidence type="ECO:0000256" key="6">
    <source>
        <dbReference type="PIRSR" id="PIRSR601461-1"/>
    </source>
</evidence>
<protein>
    <recommendedName>
        <fullName evidence="7">Peptidase A1 domain-containing protein</fullName>
    </recommendedName>
</protein>
<reference evidence="8" key="1">
    <citation type="journal article" date="2016" name="Nat. Genet.">
        <title>A high-quality carrot genome assembly provides new insights into carotenoid accumulation and asterid genome evolution.</title>
        <authorList>
            <person name="Iorizzo M."/>
            <person name="Ellison S."/>
            <person name="Senalik D."/>
            <person name="Zeng P."/>
            <person name="Satapoomin P."/>
            <person name="Huang J."/>
            <person name="Bowman M."/>
            <person name="Iovene M."/>
            <person name="Sanseverino W."/>
            <person name="Cavagnaro P."/>
            <person name="Yildiz M."/>
            <person name="Macko-Podgorni A."/>
            <person name="Moranska E."/>
            <person name="Grzebelus E."/>
            <person name="Grzebelus D."/>
            <person name="Ashrafi H."/>
            <person name="Zheng Z."/>
            <person name="Cheng S."/>
            <person name="Spooner D."/>
            <person name="Van Deynze A."/>
            <person name="Simon P."/>
        </authorList>
    </citation>
    <scope>NUCLEOTIDE SEQUENCE</scope>
    <source>
        <tissue evidence="8">Leaf</tissue>
    </source>
</reference>
<dbReference type="SUPFAM" id="SSF50630">
    <property type="entry name" value="Acid proteases"/>
    <property type="match status" value="1"/>
</dbReference>
<keyword evidence="2" id="KW-0645">Protease</keyword>
<gene>
    <name evidence="8" type="ORF">DCAR_0934856</name>
</gene>
<dbReference type="PANTHER" id="PTHR13683">
    <property type="entry name" value="ASPARTYL PROTEASES"/>
    <property type="match status" value="1"/>
</dbReference>
<dbReference type="Pfam" id="PF14543">
    <property type="entry name" value="TAXi_N"/>
    <property type="match status" value="1"/>
</dbReference>
<evidence type="ECO:0000256" key="4">
    <source>
        <dbReference type="ARBA" id="ARBA00022801"/>
    </source>
</evidence>
<evidence type="ECO:0000259" key="7">
    <source>
        <dbReference type="PROSITE" id="PS51767"/>
    </source>
</evidence>
<dbReference type="Pfam" id="PF14541">
    <property type="entry name" value="TAXi_C"/>
    <property type="match status" value="1"/>
</dbReference>
<evidence type="ECO:0000256" key="3">
    <source>
        <dbReference type="ARBA" id="ARBA00022750"/>
    </source>
</evidence>
<dbReference type="CDD" id="cd05476">
    <property type="entry name" value="pepsin_A_like_plant"/>
    <property type="match status" value="1"/>
</dbReference>
<feature type="active site" evidence="6">
    <location>
        <position position="311"/>
    </location>
</feature>
<dbReference type="PROSITE" id="PS51767">
    <property type="entry name" value="PEPTIDASE_A1"/>
    <property type="match status" value="1"/>
</dbReference>
<evidence type="ECO:0000313" key="8">
    <source>
        <dbReference type="EMBL" id="WOH15319.1"/>
    </source>
</evidence>
<keyword evidence="9" id="KW-1185">Reference proteome</keyword>
<keyword evidence="3" id="KW-0064">Aspartyl protease</keyword>
<organism evidence="8 9">
    <name type="scientific">Daucus carota subsp. sativus</name>
    <name type="common">Carrot</name>
    <dbReference type="NCBI Taxonomy" id="79200"/>
    <lineage>
        <taxon>Eukaryota</taxon>
        <taxon>Viridiplantae</taxon>
        <taxon>Streptophyta</taxon>
        <taxon>Embryophyta</taxon>
        <taxon>Tracheophyta</taxon>
        <taxon>Spermatophyta</taxon>
        <taxon>Magnoliopsida</taxon>
        <taxon>eudicotyledons</taxon>
        <taxon>Gunneridae</taxon>
        <taxon>Pentapetalae</taxon>
        <taxon>asterids</taxon>
        <taxon>campanulids</taxon>
        <taxon>Apiales</taxon>
        <taxon>Apiaceae</taxon>
        <taxon>Apioideae</taxon>
        <taxon>Scandiceae</taxon>
        <taxon>Daucinae</taxon>
        <taxon>Daucus</taxon>
        <taxon>Daucus sect. Daucus</taxon>
    </lineage>
</organism>
<reference evidence="8" key="2">
    <citation type="submission" date="2022-03" db="EMBL/GenBank/DDBJ databases">
        <title>Draft title - Genomic analysis of global carrot germplasm unveils the trajectory of domestication and the origin of high carotenoid orange carrot.</title>
        <authorList>
            <person name="Iorizzo M."/>
            <person name="Ellison S."/>
            <person name="Senalik D."/>
            <person name="Macko-Podgorni A."/>
            <person name="Grzebelus D."/>
            <person name="Bostan H."/>
            <person name="Rolling W."/>
            <person name="Curaba J."/>
            <person name="Simon P."/>
        </authorList>
    </citation>
    <scope>NUCLEOTIDE SEQUENCE</scope>
    <source>
        <tissue evidence="8">Leaf</tissue>
    </source>
</reference>
<evidence type="ECO:0000256" key="2">
    <source>
        <dbReference type="ARBA" id="ARBA00022670"/>
    </source>
</evidence>
<dbReference type="Gene3D" id="2.40.70.10">
    <property type="entry name" value="Acid Proteases"/>
    <property type="match status" value="2"/>
</dbReference>
<dbReference type="GO" id="GO:0006508">
    <property type="term" value="P:proteolysis"/>
    <property type="evidence" value="ECO:0007669"/>
    <property type="project" value="UniProtKB-KW"/>
</dbReference>
<evidence type="ECO:0000256" key="5">
    <source>
        <dbReference type="ARBA" id="ARBA00023180"/>
    </source>
</evidence>
<dbReference type="PANTHER" id="PTHR13683:SF768">
    <property type="entry name" value="EUKARYOTIC ASPARTYL PROTEASE FAMILY PROTEIN"/>
    <property type="match status" value="1"/>
</dbReference>
<dbReference type="KEGG" id="dcr:108201380"/>